<keyword evidence="2" id="KW-1185">Reference proteome</keyword>
<dbReference type="InterPro" id="IPR004244">
    <property type="entry name" value="Transposase_22"/>
</dbReference>
<evidence type="ECO:0000313" key="3">
    <source>
        <dbReference type="RefSeq" id="XP_060543091.1"/>
    </source>
</evidence>
<proteinExistence type="predicted"/>
<protein>
    <submittedName>
        <fullName evidence="3">Transmembrane protein 168 isoform X4</fullName>
    </submittedName>
</protein>
<dbReference type="GeneID" id="117673574"/>
<sequence>MKNLVKENYDKVTDKLSNAVSGLSEIIIKVDSKLEEFKSEVNVKIKDTDFKISDVDNKIQRVEDEITMMKFRSMEFAIRIRGIKESDRQDLRQICADALAVLLKINSDEIFYKIDKIYRVNSWVARQRQLPRDVVIYFTDRRMRNDILQKSFLSSVQVEGTEVGIYKELPPKMLKDRKDFGFLVKELNKLEIPFRWDAPTGIILKYQGERHQLNTVEKAVYFYYNVFKERSPSPRSSTVLEIKESEKEKQPQQELEVQLKQIELDPTEAQGAVGGFLEEPLLESSPILTTRDVALDLERMAEAKDQRITRAVSKQLKEKQLQERAMAQQYKKGTKSTTEQREAMGRAKSVASEDIRQSCSLLQKGMHDG</sequence>
<accession>A0ABM3Z3Z4</accession>
<keyword evidence="3" id="KW-0812">Transmembrane</keyword>
<gene>
    <name evidence="3" type="primary">TMEM168</name>
</gene>
<dbReference type="Proteomes" id="UP001652622">
    <property type="component" value="Unplaced"/>
</dbReference>
<evidence type="ECO:0000313" key="2">
    <source>
        <dbReference type="Proteomes" id="UP001652622"/>
    </source>
</evidence>
<feature type="compositionally biased region" description="Basic and acidic residues" evidence="1">
    <location>
        <begin position="338"/>
        <end position="356"/>
    </location>
</feature>
<organism evidence="2 3">
    <name type="scientific">Pantherophis guttatus</name>
    <name type="common">Corn snake</name>
    <name type="synonym">Elaphe guttata</name>
    <dbReference type="NCBI Taxonomy" id="94885"/>
    <lineage>
        <taxon>Eukaryota</taxon>
        <taxon>Metazoa</taxon>
        <taxon>Chordata</taxon>
        <taxon>Craniata</taxon>
        <taxon>Vertebrata</taxon>
        <taxon>Euteleostomi</taxon>
        <taxon>Lepidosauria</taxon>
        <taxon>Squamata</taxon>
        <taxon>Bifurcata</taxon>
        <taxon>Unidentata</taxon>
        <taxon>Episquamata</taxon>
        <taxon>Toxicofera</taxon>
        <taxon>Serpentes</taxon>
        <taxon>Colubroidea</taxon>
        <taxon>Colubridae</taxon>
        <taxon>Colubrinae</taxon>
        <taxon>Pantherophis</taxon>
    </lineage>
</organism>
<keyword evidence="3" id="KW-0472">Membrane</keyword>
<evidence type="ECO:0000256" key="1">
    <source>
        <dbReference type="SAM" id="MobiDB-lite"/>
    </source>
</evidence>
<reference evidence="3" key="1">
    <citation type="submission" date="2025-08" db="UniProtKB">
        <authorList>
            <consortium name="RefSeq"/>
        </authorList>
    </citation>
    <scope>IDENTIFICATION</scope>
    <source>
        <tissue evidence="3">Blood</tissue>
    </source>
</reference>
<dbReference type="PANTHER" id="PTHR11505">
    <property type="entry name" value="L1 TRANSPOSABLE ELEMENT-RELATED"/>
    <property type="match status" value="1"/>
</dbReference>
<name>A0ABM3Z3Z4_PANGU</name>
<dbReference type="Gene3D" id="3.30.70.1820">
    <property type="entry name" value="L1 transposable element, RRM domain"/>
    <property type="match status" value="1"/>
</dbReference>
<dbReference type="RefSeq" id="XP_060543091.1">
    <property type="nucleotide sequence ID" value="XM_060687108.1"/>
</dbReference>
<feature type="region of interest" description="Disordered" evidence="1">
    <location>
        <begin position="323"/>
        <end position="369"/>
    </location>
</feature>